<accession>A0A1I7DZQ0</accession>
<dbReference type="AlphaFoldDB" id="A0A1I7DZQ0"/>
<evidence type="ECO:0000313" key="2">
    <source>
        <dbReference type="EMBL" id="SFU17157.1"/>
    </source>
</evidence>
<feature type="domain" description="Amidase" evidence="1">
    <location>
        <begin position="24"/>
        <end position="162"/>
    </location>
</feature>
<evidence type="ECO:0000259" key="1">
    <source>
        <dbReference type="Pfam" id="PF01425"/>
    </source>
</evidence>
<proteinExistence type="predicted"/>
<dbReference type="InterPro" id="IPR000120">
    <property type="entry name" value="Amidase"/>
</dbReference>
<keyword evidence="3" id="KW-1185">Reference proteome</keyword>
<dbReference type="PANTHER" id="PTHR11895">
    <property type="entry name" value="TRANSAMIDASE"/>
    <property type="match status" value="1"/>
</dbReference>
<name>A0A1I7DZQ0_9RHOB</name>
<dbReference type="Gene3D" id="3.90.1300.10">
    <property type="entry name" value="Amidase signature (AS) domain"/>
    <property type="match status" value="1"/>
</dbReference>
<evidence type="ECO:0000313" key="3">
    <source>
        <dbReference type="Proteomes" id="UP000182466"/>
    </source>
</evidence>
<protein>
    <submittedName>
        <fullName evidence="2">Amidase</fullName>
    </submittedName>
</protein>
<organism evidence="2 3">
    <name type="scientific">Sedimentitalea nanhaiensis</name>
    <dbReference type="NCBI Taxonomy" id="999627"/>
    <lineage>
        <taxon>Bacteria</taxon>
        <taxon>Pseudomonadati</taxon>
        <taxon>Pseudomonadota</taxon>
        <taxon>Alphaproteobacteria</taxon>
        <taxon>Rhodobacterales</taxon>
        <taxon>Paracoccaceae</taxon>
        <taxon>Sedimentitalea</taxon>
    </lineage>
</organism>
<dbReference type="EMBL" id="FPAW01000039">
    <property type="protein sequence ID" value="SFU17157.1"/>
    <property type="molecule type" value="Genomic_DNA"/>
</dbReference>
<dbReference type="InterPro" id="IPR023631">
    <property type="entry name" value="Amidase_dom"/>
</dbReference>
<dbReference type="SUPFAM" id="SSF75304">
    <property type="entry name" value="Amidase signature (AS) enzymes"/>
    <property type="match status" value="1"/>
</dbReference>
<dbReference type="InterPro" id="IPR036928">
    <property type="entry name" value="AS_sf"/>
</dbReference>
<dbReference type="Pfam" id="PF01425">
    <property type="entry name" value="Amidase"/>
    <property type="match status" value="1"/>
</dbReference>
<dbReference type="STRING" id="999627.SAMN05216236_1397"/>
<dbReference type="PANTHER" id="PTHR11895:SF76">
    <property type="entry name" value="INDOLEACETAMIDE HYDROLASE"/>
    <property type="match status" value="1"/>
</dbReference>
<reference evidence="2 3" key="1">
    <citation type="submission" date="2016-10" db="EMBL/GenBank/DDBJ databases">
        <authorList>
            <person name="de Groot N.N."/>
        </authorList>
    </citation>
    <scope>NUCLEOTIDE SEQUENCE [LARGE SCALE GENOMIC DNA]</scope>
    <source>
        <strain evidence="2 3">CGMCC 1.10959</strain>
    </source>
</reference>
<sequence length="162" mass="16387">MLLSQRPATQLAADLASGAVSAVELMQATLDRIDQVNGQVNAIVGLRDSEGLLAQAQAFDAGPNRGPLHGLPIAVKDLMDVAGIVSSHGSPSLASNVPEQDDLVAARMRAAGAILIGKTNTPEFGLGSHTFNPVYGVTRNPYDVTRSCGGSSGGAAVALAAG</sequence>
<dbReference type="GO" id="GO:0003824">
    <property type="term" value="F:catalytic activity"/>
    <property type="evidence" value="ECO:0007669"/>
    <property type="project" value="InterPro"/>
</dbReference>
<gene>
    <name evidence="2" type="ORF">SAMN05216236_1397</name>
</gene>
<dbReference type="Proteomes" id="UP000182466">
    <property type="component" value="Unassembled WGS sequence"/>
</dbReference>
<dbReference type="eggNOG" id="COG0154">
    <property type="taxonomic scope" value="Bacteria"/>
</dbReference>